<dbReference type="Proteomes" id="UP000294796">
    <property type="component" value="Unassembled WGS sequence"/>
</dbReference>
<dbReference type="RefSeq" id="WP_133321295.1">
    <property type="nucleotide sequence ID" value="NZ_SMTF01000003.1"/>
</dbReference>
<organism evidence="1 2">
    <name type="scientific">Luteimonas aestuarii</name>
    <dbReference type="NCBI Taxonomy" id="453837"/>
    <lineage>
        <taxon>Bacteria</taxon>
        <taxon>Pseudomonadati</taxon>
        <taxon>Pseudomonadota</taxon>
        <taxon>Gammaproteobacteria</taxon>
        <taxon>Lysobacterales</taxon>
        <taxon>Lysobacteraceae</taxon>
        <taxon>Luteimonas</taxon>
    </lineage>
</organism>
<name>A0A4V3AMB6_9GAMM</name>
<accession>A0A4V3AMB6</accession>
<proteinExistence type="predicted"/>
<dbReference type="EMBL" id="SMTF01000003">
    <property type="protein sequence ID" value="TDK26262.1"/>
    <property type="molecule type" value="Genomic_DNA"/>
</dbReference>
<dbReference type="OrthoDB" id="9768080at2"/>
<protein>
    <submittedName>
        <fullName evidence="1">Uncharacterized protein</fullName>
    </submittedName>
</protein>
<gene>
    <name evidence="1" type="ORF">E2F46_06615</name>
</gene>
<reference evidence="1 2" key="1">
    <citation type="submission" date="2019-03" db="EMBL/GenBank/DDBJ databases">
        <title>Luteimonas zhaokaii sp.nov., isolated from the rectal contents of Plateau pika in Yushu, Qinghai Province, China.</title>
        <authorList>
            <person name="Zhang G."/>
        </authorList>
    </citation>
    <scope>NUCLEOTIDE SEQUENCE [LARGE SCALE GENOMIC DNA]</scope>
    <source>
        <strain evidence="1 2">B9</strain>
    </source>
</reference>
<evidence type="ECO:0000313" key="1">
    <source>
        <dbReference type="EMBL" id="TDK26262.1"/>
    </source>
</evidence>
<comment type="caution">
    <text evidence="1">The sequence shown here is derived from an EMBL/GenBank/DDBJ whole genome shotgun (WGS) entry which is preliminary data.</text>
</comment>
<keyword evidence="2" id="KW-1185">Reference proteome</keyword>
<dbReference type="AlphaFoldDB" id="A0A4V3AMB6"/>
<evidence type="ECO:0000313" key="2">
    <source>
        <dbReference type="Proteomes" id="UP000294796"/>
    </source>
</evidence>
<sequence length="162" mass="18237">MRDGLVRATDAAIRAVGHPRFFATELAFHGAFYHALQLELDQARIQPAGSILEIEHQKSKRHGIRQRPDIILHVPAVRGVSVKNNNYAVWALKSRASVKKAQADFVLLDEMFKELDYPLGFFINIGSLDPMLQHYNGKHHDRIVAVAATYDNGEPNVRWADG</sequence>